<evidence type="ECO:0000256" key="2">
    <source>
        <dbReference type="ARBA" id="ARBA00022481"/>
    </source>
</evidence>
<dbReference type="PROSITE" id="PS00409">
    <property type="entry name" value="PROKAR_NTER_METHYL"/>
    <property type="match status" value="1"/>
</dbReference>
<keyword evidence="4 6" id="KW-1133">Transmembrane helix</keyword>
<dbReference type="EMBL" id="CBXV010000005">
    <property type="protein sequence ID" value="CDM65571.1"/>
    <property type="molecule type" value="Genomic_DNA"/>
</dbReference>
<dbReference type="Pfam" id="PF07963">
    <property type="entry name" value="N_methyl"/>
    <property type="match status" value="1"/>
</dbReference>
<proteinExistence type="predicted"/>
<gene>
    <name evidence="7" type="ORF">PYK22_01576</name>
</gene>
<dbReference type="RefSeq" id="WP_041975926.1">
    <property type="nucleotide sequence ID" value="NZ_CBXV010000005.1"/>
</dbReference>
<keyword evidence="2" id="KW-0488">Methylation</keyword>
<evidence type="ECO:0000256" key="5">
    <source>
        <dbReference type="ARBA" id="ARBA00023136"/>
    </source>
</evidence>
<evidence type="ECO:0000313" key="8">
    <source>
        <dbReference type="Proteomes" id="UP000031518"/>
    </source>
</evidence>
<reference evidence="7 8" key="2">
    <citation type="submission" date="2015-01" db="EMBL/GenBank/DDBJ databases">
        <title>Complete genome sequence of Pyrinomonas methylaliphatogenes type strain K22T.</title>
        <authorList>
            <person name="Lee K.C.Y."/>
            <person name="Power J.F."/>
            <person name="Dunfield P.F."/>
            <person name="Morgan X.C."/>
            <person name="Huttenhower C."/>
            <person name="Stott M.B."/>
        </authorList>
    </citation>
    <scope>NUCLEOTIDE SEQUENCE [LARGE SCALE GENOMIC DNA]</scope>
    <source>
        <strain evidence="7 8">K22</strain>
    </source>
</reference>
<dbReference type="Proteomes" id="UP000031518">
    <property type="component" value="Unassembled WGS sequence"/>
</dbReference>
<evidence type="ECO:0000256" key="3">
    <source>
        <dbReference type="ARBA" id="ARBA00022692"/>
    </source>
</evidence>
<dbReference type="Gene3D" id="3.30.700.10">
    <property type="entry name" value="Glycoprotein, Type 4 Pilin"/>
    <property type="match status" value="1"/>
</dbReference>
<evidence type="ECO:0000256" key="6">
    <source>
        <dbReference type="SAM" id="Phobius"/>
    </source>
</evidence>
<protein>
    <submittedName>
        <fullName evidence="7">Prepilin-type N-terminal cleavage/methylation domain-containing protein</fullName>
    </submittedName>
</protein>
<dbReference type="AlphaFoldDB" id="A0A0B6WWX4"/>
<evidence type="ECO:0000256" key="4">
    <source>
        <dbReference type="ARBA" id="ARBA00022989"/>
    </source>
</evidence>
<keyword evidence="5 6" id="KW-0472">Membrane</keyword>
<reference evidence="7 8" key="1">
    <citation type="submission" date="2013-12" db="EMBL/GenBank/DDBJ databases">
        <authorList>
            <person name="Stott M."/>
        </authorList>
    </citation>
    <scope>NUCLEOTIDE SEQUENCE [LARGE SCALE GENOMIC DNA]</scope>
    <source>
        <strain evidence="7 8">K22</strain>
    </source>
</reference>
<feature type="transmembrane region" description="Helical" evidence="6">
    <location>
        <begin position="12"/>
        <end position="35"/>
    </location>
</feature>
<accession>A0A0B6WWX4</accession>
<dbReference type="NCBIfam" id="TIGR02532">
    <property type="entry name" value="IV_pilin_GFxxxE"/>
    <property type="match status" value="1"/>
</dbReference>
<sequence length="146" mass="15480">MPPCPSQQRGFSLVELLIVVAVIGILAAIAIPHYLHARQSASASSAISSLRLIHSSQTAYHALHGVYGDLTALGNEGYISDPSLRSGFKSHYAFSVTVDSTNPSVNYEATATPSQTPTIWHHYFIDASGVIRYAVGTPATSSSPPI</sequence>
<keyword evidence="3 6" id="KW-0812">Transmembrane</keyword>
<organism evidence="7 8">
    <name type="scientific">Pyrinomonas methylaliphatogenes</name>
    <dbReference type="NCBI Taxonomy" id="454194"/>
    <lineage>
        <taxon>Bacteria</taxon>
        <taxon>Pseudomonadati</taxon>
        <taxon>Acidobacteriota</taxon>
        <taxon>Blastocatellia</taxon>
        <taxon>Blastocatellales</taxon>
        <taxon>Pyrinomonadaceae</taxon>
        <taxon>Pyrinomonas</taxon>
    </lineage>
</organism>
<evidence type="ECO:0000313" key="7">
    <source>
        <dbReference type="EMBL" id="CDM65571.1"/>
    </source>
</evidence>
<dbReference type="SUPFAM" id="SSF54523">
    <property type="entry name" value="Pili subunits"/>
    <property type="match status" value="1"/>
</dbReference>
<dbReference type="PANTHER" id="PTHR30093:SF44">
    <property type="entry name" value="TYPE II SECRETION SYSTEM CORE PROTEIN G"/>
    <property type="match status" value="1"/>
</dbReference>
<keyword evidence="8" id="KW-1185">Reference proteome</keyword>
<dbReference type="InterPro" id="IPR045584">
    <property type="entry name" value="Pilin-like"/>
</dbReference>
<dbReference type="PANTHER" id="PTHR30093">
    <property type="entry name" value="GENERAL SECRETION PATHWAY PROTEIN G"/>
    <property type="match status" value="1"/>
</dbReference>
<dbReference type="GO" id="GO:0016020">
    <property type="term" value="C:membrane"/>
    <property type="evidence" value="ECO:0007669"/>
    <property type="project" value="UniProtKB-SubCell"/>
</dbReference>
<evidence type="ECO:0000256" key="1">
    <source>
        <dbReference type="ARBA" id="ARBA00004167"/>
    </source>
</evidence>
<comment type="subcellular location">
    <subcellularLocation>
        <location evidence="1">Membrane</location>
        <topology evidence="1">Single-pass membrane protein</topology>
    </subcellularLocation>
</comment>
<name>A0A0B6WWX4_9BACT</name>
<dbReference type="STRING" id="454194.PYK22_01576"/>
<dbReference type="InterPro" id="IPR012902">
    <property type="entry name" value="N_methyl_site"/>
</dbReference>